<keyword evidence="3" id="KW-1185">Reference proteome</keyword>
<organism evidence="2 3">
    <name type="scientific">Gordonia oryzae</name>
    <dbReference type="NCBI Taxonomy" id="2487349"/>
    <lineage>
        <taxon>Bacteria</taxon>
        <taxon>Bacillati</taxon>
        <taxon>Actinomycetota</taxon>
        <taxon>Actinomycetes</taxon>
        <taxon>Mycobacteriales</taxon>
        <taxon>Gordoniaceae</taxon>
        <taxon>Gordonia</taxon>
    </lineage>
</organism>
<evidence type="ECO:0000313" key="3">
    <source>
        <dbReference type="Proteomes" id="UP000267536"/>
    </source>
</evidence>
<gene>
    <name evidence="2" type="ORF">EF294_12390</name>
</gene>
<dbReference type="EMBL" id="RKMH01000008">
    <property type="protein sequence ID" value="RPA60024.1"/>
    <property type="molecule type" value="Genomic_DNA"/>
</dbReference>
<dbReference type="InterPro" id="IPR003870">
    <property type="entry name" value="DUF222"/>
</dbReference>
<dbReference type="OrthoDB" id="4774794at2"/>
<comment type="caution">
    <text evidence="2">The sequence shown here is derived from an EMBL/GenBank/DDBJ whole genome shotgun (WGS) entry which is preliminary data.</text>
</comment>
<accession>A0A3N4H4I4</accession>
<dbReference type="Proteomes" id="UP000267536">
    <property type="component" value="Unassembled WGS sequence"/>
</dbReference>
<reference evidence="2 3" key="1">
    <citation type="submission" date="2018-11" db="EMBL/GenBank/DDBJ databases">
        <title>Draft genome sequence of Gordonia sp. RS15-1S isolated from rice stems.</title>
        <authorList>
            <person name="Muangham S."/>
        </authorList>
    </citation>
    <scope>NUCLEOTIDE SEQUENCE [LARGE SCALE GENOMIC DNA]</scope>
    <source>
        <strain evidence="2 3">RS15-1S</strain>
    </source>
</reference>
<name>A0A3N4H4I4_9ACTN</name>
<feature type="domain" description="DUF222" evidence="1">
    <location>
        <begin position="4"/>
        <end position="70"/>
    </location>
</feature>
<sequence>MCSGDGRTVAQRCPDACFALLSGTVFECRCGSAECTAVIPEPGTVPPMTGAAIVHVIADASTVAAATATPADEVATPDEGRVSAGFLIGHELIADTQVAEIVTRPGRWCGRSCPRGPWRTGMARSPCPRISRLIRIVRRRRWTRLCGCVMESG</sequence>
<dbReference type="AlphaFoldDB" id="A0A3N4H4I4"/>
<evidence type="ECO:0000313" key="2">
    <source>
        <dbReference type="EMBL" id="RPA60024.1"/>
    </source>
</evidence>
<proteinExistence type="predicted"/>
<protein>
    <submittedName>
        <fullName evidence="2">DUF222 domain-containing protein</fullName>
    </submittedName>
</protein>
<evidence type="ECO:0000259" key="1">
    <source>
        <dbReference type="Pfam" id="PF02720"/>
    </source>
</evidence>
<dbReference type="Pfam" id="PF02720">
    <property type="entry name" value="DUF222"/>
    <property type="match status" value="1"/>
</dbReference>